<feature type="transmembrane region" description="Helical" evidence="8">
    <location>
        <begin position="188"/>
        <end position="208"/>
    </location>
</feature>
<keyword evidence="4" id="KW-0256">Endoplasmic reticulum</keyword>
<evidence type="ECO:0000256" key="5">
    <source>
        <dbReference type="ARBA" id="ARBA00022989"/>
    </source>
</evidence>
<name>A0ABS2Y8H4_POLSP</name>
<comment type="caution">
    <text evidence="9">The sequence shown here is derived from an EMBL/GenBank/DDBJ whole genome shotgun (WGS) entry which is preliminary data.</text>
</comment>
<evidence type="ECO:0000256" key="8">
    <source>
        <dbReference type="SAM" id="Phobius"/>
    </source>
</evidence>
<evidence type="ECO:0000256" key="2">
    <source>
        <dbReference type="ARBA" id="ARBA00022692"/>
    </source>
</evidence>
<dbReference type="PANTHER" id="PTHR23129:SF1">
    <property type="entry name" value="ACYL-COENZYME A DIPHOSPHATASE FITM2"/>
    <property type="match status" value="1"/>
</dbReference>
<keyword evidence="2 8" id="KW-0812">Transmembrane</keyword>
<accession>A0ABS2Y8H4</accession>
<keyword evidence="3" id="KW-0378">Hydrolase</keyword>
<sequence length="271" mass="31474">MASLGKCVSLCEKLRSNKVVRENMQWIFLAITVTGSLLKEMQLLPDWYFNNTRNVLNVYFVKLAWGWTLGLLLPFISISNFYISKKDPMFVLQRLSSLLVGTVVWYTCTHLFVFIEDLTGACYESKSMDVIKMDYSSMLECKKSGLFWRGYDISGHSFLLAYSTLIILEETALMSDLKNISQRPPESVSAIVSVFYIALNMLAMTWIWMFFCTSVYFHDFTHKICGTSFGILAWYMTYQIWYQKPFSPGLPLTSQERKVMPNQRRYSQNSD</sequence>
<dbReference type="InterPro" id="IPR019388">
    <property type="entry name" value="FIT"/>
</dbReference>
<gene>
    <name evidence="9" type="primary">Fitm2_0</name>
    <name evidence="9" type="ORF">GTO93_0012745</name>
</gene>
<feature type="non-terminal residue" evidence="9">
    <location>
        <position position="1"/>
    </location>
</feature>
<dbReference type="PANTHER" id="PTHR23129">
    <property type="entry name" value="ACYL-COENZYME A DIPHOSPHATASE FITM2"/>
    <property type="match status" value="1"/>
</dbReference>
<evidence type="ECO:0000256" key="1">
    <source>
        <dbReference type="ARBA" id="ARBA00004477"/>
    </source>
</evidence>
<dbReference type="InterPro" id="IPR046401">
    <property type="entry name" value="FITM1/2"/>
</dbReference>
<dbReference type="EMBL" id="JAAWVQ010122824">
    <property type="protein sequence ID" value="MBN3283014.1"/>
    <property type="molecule type" value="Genomic_DNA"/>
</dbReference>
<feature type="transmembrane region" description="Helical" evidence="8">
    <location>
        <begin position="220"/>
        <end position="238"/>
    </location>
</feature>
<protein>
    <submittedName>
        <fullName evidence="9">FITM2 protein</fullName>
    </submittedName>
</protein>
<keyword evidence="7 8" id="KW-0472">Membrane</keyword>
<feature type="transmembrane region" description="Helical" evidence="8">
    <location>
        <begin position="95"/>
        <end position="115"/>
    </location>
</feature>
<evidence type="ECO:0000256" key="7">
    <source>
        <dbReference type="ARBA" id="ARBA00023136"/>
    </source>
</evidence>
<dbReference type="Proteomes" id="UP001166093">
    <property type="component" value="Unassembled WGS sequence"/>
</dbReference>
<organism evidence="9 10">
    <name type="scientific">Polyodon spathula</name>
    <name type="common">North American paddlefish</name>
    <name type="synonym">Squalus spathula</name>
    <dbReference type="NCBI Taxonomy" id="7913"/>
    <lineage>
        <taxon>Eukaryota</taxon>
        <taxon>Metazoa</taxon>
        <taxon>Chordata</taxon>
        <taxon>Craniata</taxon>
        <taxon>Vertebrata</taxon>
        <taxon>Euteleostomi</taxon>
        <taxon>Actinopterygii</taxon>
        <taxon>Chondrostei</taxon>
        <taxon>Acipenseriformes</taxon>
        <taxon>Polyodontidae</taxon>
        <taxon>Polyodon</taxon>
    </lineage>
</organism>
<comment type="subcellular location">
    <subcellularLocation>
        <location evidence="1">Endoplasmic reticulum membrane</location>
        <topology evidence="1">Multi-pass membrane protein</topology>
    </subcellularLocation>
</comment>
<evidence type="ECO:0000256" key="6">
    <source>
        <dbReference type="ARBA" id="ARBA00023098"/>
    </source>
</evidence>
<feature type="transmembrane region" description="Helical" evidence="8">
    <location>
        <begin position="64"/>
        <end position="83"/>
    </location>
</feature>
<keyword evidence="10" id="KW-1185">Reference proteome</keyword>
<dbReference type="Pfam" id="PF10261">
    <property type="entry name" value="FIT"/>
    <property type="match status" value="1"/>
</dbReference>
<evidence type="ECO:0000256" key="3">
    <source>
        <dbReference type="ARBA" id="ARBA00022801"/>
    </source>
</evidence>
<evidence type="ECO:0000313" key="10">
    <source>
        <dbReference type="Proteomes" id="UP001166093"/>
    </source>
</evidence>
<keyword evidence="5 8" id="KW-1133">Transmembrane helix</keyword>
<feature type="transmembrane region" description="Helical" evidence="8">
    <location>
        <begin position="26"/>
        <end position="44"/>
    </location>
</feature>
<evidence type="ECO:0000313" key="9">
    <source>
        <dbReference type="EMBL" id="MBN3283014.1"/>
    </source>
</evidence>
<reference evidence="9" key="1">
    <citation type="journal article" date="2021" name="Cell">
        <title>Tracing the genetic footprints of vertebrate landing in non-teleost ray-finned fishes.</title>
        <authorList>
            <person name="Bi X."/>
            <person name="Wang K."/>
            <person name="Yang L."/>
            <person name="Pan H."/>
            <person name="Jiang H."/>
            <person name="Wei Q."/>
            <person name="Fang M."/>
            <person name="Yu H."/>
            <person name="Zhu C."/>
            <person name="Cai Y."/>
            <person name="He Y."/>
            <person name="Gan X."/>
            <person name="Zeng H."/>
            <person name="Yu D."/>
            <person name="Zhu Y."/>
            <person name="Jiang H."/>
            <person name="Qiu Q."/>
            <person name="Yang H."/>
            <person name="Zhang Y.E."/>
            <person name="Wang W."/>
            <person name="Zhu M."/>
            <person name="He S."/>
            <person name="Zhang G."/>
        </authorList>
    </citation>
    <scope>NUCLEOTIDE SEQUENCE</scope>
    <source>
        <strain evidence="9">Pddl_001</strain>
    </source>
</reference>
<proteinExistence type="inferred from homology"/>
<feature type="non-terminal residue" evidence="9">
    <location>
        <position position="271"/>
    </location>
</feature>
<keyword evidence="6" id="KW-0443">Lipid metabolism</keyword>
<dbReference type="HAMAP" id="MF_03230">
    <property type="entry name" value="FITM2"/>
    <property type="match status" value="1"/>
</dbReference>
<evidence type="ECO:0000256" key="4">
    <source>
        <dbReference type="ARBA" id="ARBA00022824"/>
    </source>
</evidence>
<feature type="transmembrane region" description="Helical" evidence="8">
    <location>
        <begin position="146"/>
        <end position="168"/>
    </location>
</feature>